<feature type="domain" description="HTH tetR-type" evidence="5">
    <location>
        <begin position="37"/>
        <end position="97"/>
    </location>
</feature>
<organism evidence="6 7">
    <name type="scientific">Williamsia limnetica</name>
    <dbReference type="NCBI Taxonomy" id="882452"/>
    <lineage>
        <taxon>Bacteria</taxon>
        <taxon>Bacillati</taxon>
        <taxon>Actinomycetota</taxon>
        <taxon>Actinomycetes</taxon>
        <taxon>Mycobacteriales</taxon>
        <taxon>Nocardiaceae</taxon>
        <taxon>Williamsia</taxon>
    </lineage>
</organism>
<evidence type="ECO:0000256" key="1">
    <source>
        <dbReference type="ARBA" id="ARBA00023015"/>
    </source>
</evidence>
<dbReference type="GO" id="GO:0045892">
    <property type="term" value="P:negative regulation of DNA-templated transcription"/>
    <property type="evidence" value="ECO:0007669"/>
    <property type="project" value="UniProtKB-ARBA"/>
</dbReference>
<proteinExistence type="predicted"/>
<dbReference type="PANTHER" id="PTHR30055">
    <property type="entry name" value="HTH-TYPE TRANSCRIPTIONAL REGULATOR RUTR"/>
    <property type="match status" value="1"/>
</dbReference>
<keyword evidence="2 4" id="KW-0238">DNA-binding</keyword>
<dbReference type="InterPro" id="IPR023851">
    <property type="entry name" value="Tscrpt_reg_TetR-type"/>
</dbReference>
<dbReference type="Proteomes" id="UP000247591">
    <property type="component" value="Unassembled WGS sequence"/>
</dbReference>
<dbReference type="FunFam" id="1.10.10.60:FF:000141">
    <property type="entry name" value="TetR family transcriptional regulator"/>
    <property type="match status" value="1"/>
</dbReference>
<dbReference type="InterPro" id="IPR001647">
    <property type="entry name" value="HTH_TetR"/>
</dbReference>
<dbReference type="EMBL" id="QJSP01000018">
    <property type="protein sequence ID" value="PYE13093.1"/>
    <property type="molecule type" value="Genomic_DNA"/>
</dbReference>
<name>A0A318RDM2_WILLI</name>
<evidence type="ECO:0000256" key="3">
    <source>
        <dbReference type="ARBA" id="ARBA00023163"/>
    </source>
</evidence>
<protein>
    <submittedName>
        <fullName evidence="6">TetR family transcriptional regulator</fullName>
    </submittedName>
</protein>
<sequence length="240" mass="26102">MTSGAPATQADARGMEGLSVDQQITGVMTAQIGRRPSTTKSKITEAAIDLFTEAGFDETSVDDIAAAAGIARRTLFRYYSSKNAIAWGDFDEHLQDMRRLLSEVPPDMPVAEALHTALLAFNEVPAEHREHHRRRMRLLLGVPALQAHSMLMYTGWRNVVAEFVASRTGSDLSALVPQTVAWTLLATALAAYEQWLEDPESDLDELLTQGSRILTLGLQDVLSPGIEGRSAPSADTGNLN</sequence>
<dbReference type="PANTHER" id="PTHR30055:SF238">
    <property type="entry name" value="MYCOFACTOCIN BIOSYNTHESIS TRANSCRIPTIONAL REGULATOR MFTR-RELATED"/>
    <property type="match status" value="1"/>
</dbReference>
<evidence type="ECO:0000313" key="7">
    <source>
        <dbReference type="Proteomes" id="UP000247591"/>
    </source>
</evidence>
<dbReference type="NCBIfam" id="TIGR03968">
    <property type="entry name" value="mycofact_TetR"/>
    <property type="match status" value="1"/>
</dbReference>
<evidence type="ECO:0000313" key="6">
    <source>
        <dbReference type="EMBL" id="PYE13093.1"/>
    </source>
</evidence>
<dbReference type="SUPFAM" id="SSF46689">
    <property type="entry name" value="Homeodomain-like"/>
    <property type="match status" value="1"/>
</dbReference>
<keyword evidence="3" id="KW-0804">Transcription</keyword>
<accession>A0A318RDM2</accession>
<dbReference type="InterPro" id="IPR050109">
    <property type="entry name" value="HTH-type_TetR-like_transc_reg"/>
</dbReference>
<dbReference type="Gene3D" id="1.10.10.60">
    <property type="entry name" value="Homeodomain-like"/>
    <property type="match status" value="1"/>
</dbReference>
<gene>
    <name evidence="6" type="ORF">DFR67_11832</name>
</gene>
<evidence type="ECO:0000256" key="2">
    <source>
        <dbReference type="ARBA" id="ARBA00023125"/>
    </source>
</evidence>
<dbReference type="Gene3D" id="1.10.357.10">
    <property type="entry name" value="Tetracycline Repressor, domain 2"/>
    <property type="match status" value="1"/>
</dbReference>
<evidence type="ECO:0000259" key="5">
    <source>
        <dbReference type="PROSITE" id="PS50977"/>
    </source>
</evidence>
<reference evidence="6 7" key="1">
    <citation type="submission" date="2018-06" db="EMBL/GenBank/DDBJ databases">
        <title>Genomic Encyclopedia of Type Strains, Phase IV (KMG-IV): sequencing the most valuable type-strain genomes for metagenomic binning, comparative biology and taxonomic classification.</title>
        <authorList>
            <person name="Goeker M."/>
        </authorList>
    </citation>
    <scope>NUCLEOTIDE SEQUENCE [LARGE SCALE GENOMIC DNA]</scope>
    <source>
        <strain evidence="6 7">DSM 45521</strain>
    </source>
</reference>
<dbReference type="PRINTS" id="PR00455">
    <property type="entry name" value="HTHTETR"/>
</dbReference>
<dbReference type="PROSITE" id="PS50977">
    <property type="entry name" value="HTH_TETR_2"/>
    <property type="match status" value="1"/>
</dbReference>
<dbReference type="InterPro" id="IPR009057">
    <property type="entry name" value="Homeodomain-like_sf"/>
</dbReference>
<evidence type="ECO:0000256" key="4">
    <source>
        <dbReference type="PROSITE-ProRule" id="PRU00335"/>
    </source>
</evidence>
<dbReference type="AlphaFoldDB" id="A0A318RDM2"/>
<comment type="caution">
    <text evidence="6">The sequence shown here is derived from an EMBL/GenBank/DDBJ whole genome shotgun (WGS) entry which is preliminary data.</text>
</comment>
<dbReference type="GO" id="GO:0003700">
    <property type="term" value="F:DNA-binding transcription factor activity"/>
    <property type="evidence" value="ECO:0007669"/>
    <property type="project" value="TreeGrafter"/>
</dbReference>
<keyword evidence="7" id="KW-1185">Reference proteome</keyword>
<dbReference type="GO" id="GO:0000976">
    <property type="term" value="F:transcription cis-regulatory region binding"/>
    <property type="evidence" value="ECO:0007669"/>
    <property type="project" value="TreeGrafter"/>
</dbReference>
<dbReference type="Pfam" id="PF00440">
    <property type="entry name" value="TetR_N"/>
    <property type="match status" value="1"/>
</dbReference>
<keyword evidence="1" id="KW-0805">Transcription regulation</keyword>
<feature type="DNA-binding region" description="H-T-H motif" evidence="4">
    <location>
        <begin position="60"/>
        <end position="79"/>
    </location>
</feature>
<dbReference type="InterPro" id="IPR041347">
    <property type="entry name" value="MftR_C"/>
</dbReference>
<dbReference type="Pfam" id="PF17754">
    <property type="entry name" value="TetR_C_14"/>
    <property type="match status" value="1"/>
</dbReference>